<name>A0A7X1F495_9SPHN</name>
<dbReference type="InterPro" id="IPR000485">
    <property type="entry name" value="AsnC-type_HTH_dom"/>
</dbReference>
<feature type="domain" description="HTH asnC-type" evidence="5">
    <location>
        <begin position="22"/>
        <end position="82"/>
    </location>
</feature>
<feature type="region of interest" description="Disordered" evidence="4">
    <location>
        <begin position="1"/>
        <end position="20"/>
    </location>
</feature>
<keyword evidence="7" id="KW-1185">Reference proteome</keyword>
<dbReference type="InterPro" id="IPR036388">
    <property type="entry name" value="WH-like_DNA-bd_sf"/>
</dbReference>
<dbReference type="SUPFAM" id="SSF54909">
    <property type="entry name" value="Dimeric alpha+beta barrel"/>
    <property type="match status" value="1"/>
</dbReference>
<organism evidence="6 7">
    <name type="scientific">Novosphingobium aerophilum</name>
    <dbReference type="NCBI Taxonomy" id="2839843"/>
    <lineage>
        <taxon>Bacteria</taxon>
        <taxon>Pseudomonadati</taxon>
        <taxon>Pseudomonadota</taxon>
        <taxon>Alphaproteobacteria</taxon>
        <taxon>Sphingomonadales</taxon>
        <taxon>Sphingomonadaceae</taxon>
        <taxon>Novosphingobium</taxon>
    </lineage>
</organism>
<dbReference type="PANTHER" id="PTHR30154:SF34">
    <property type="entry name" value="TRANSCRIPTIONAL REGULATOR AZLB"/>
    <property type="match status" value="1"/>
</dbReference>
<dbReference type="PRINTS" id="PR00033">
    <property type="entry name" value="HTHASNC"/>
</dbReference>
<evidence type="ECO:0000256" key="2">
    <source>
        <dbReference type="ARBA" id="ARBA00023125"/>
    </source>
</evidence>
<sequence>MTEHPHSGKEERTARRPRSTTLDDIDRRIIAVLARDGRAQSTAIGEELGLSGNLVANRIRAMDAAGVMRVVAVADFRVHGYRMLARIRLKVSGRPPMEVAQALATREHVLSVHLTSGRYPVSCIYAFHNAREMIEAARDVSAGIAGVDDVDVELLNTVYRYVPAVGPLGA</sequence>
<evidence type="ECO:0000256" key="1">
    <source>
        <dbReference type="ARBA" id="ARBA00023015"/>
    </source>
</evidence>
<evidence type="ECO:0000313" key="7">
    <source>
        <dbReference type="Proteomes" id="UP000520156"/>
    </source>
</evidence>
<comment type="caution">
    <text evidence="6">The sequence shown here is derived from an EMBL/GenBank/DDBJ whole genome shotgun (WGS) entry which is preliminary data.</text>
</comment>
<evidence type="ECO:0000256" key="3">
    <source>
        <dbReference type="ARBA" id="ARBA00023163"/>
    </source>
</evidence>
<proteinExistence type="predicted"/>
<evidence type="ECO:0000256" key="4">
    <source>
        <dbReference type="SAM" id="MobiDB-lite"/>
    </source>
</evidence>
<dbReference type="PANTHER" id="PTHR30154">
    <property type="entry name" value="LEUCINE-RESPONSIVE REGULATORY PROTEIN"/>
    <property type="match status" value="1"/>
</dbReference>
<dbReference type="AlphaFoldDB" id="A0A7X1F495"/>
<dbReference type="SUPFAM" id="SSF46785">
    <property type="entry name" value="Winged helix' DNA-binding domain"/>
    <property type="match status" value="1"/>
</dbReference>
<reference evidence="6 7" key="1">
    <citation type="submission" date="2020-08" db="EMBL/GenBank/DDBJ databases">
        <title>The genome sequence of Novosphingobium flavum 4Y4.</title>
        <authorList>
            <person name="Liu Y."/>
        </authorList>
    </citation>
    <scope>NUCLEOTIDE SEQUENCE [LARGE SCALE GENOMIC DNA]</scope>
    <source>
        <strain evidence="6 7">4Y4</strain>
    </source>
</reference>
<evidence type="ECO:0000313" key="6">
    <source>
        <dbReference type="EMBL" id="MBC2650127.1"/>
    </source>
</evidence>
<dbReference type="Gene3D" id="1.10.10.10">
    <property type="entry name" value="Winged helix-like DNA-binding domain superfamily/Winged helix DNA-binding domain"/>
    <property type="match status" value="1"/>
</dbReference>
<dbReference type="PROSITE" id="PS50956">
    <property type="entry name" value="HTH_ASNC_2"/>
    <property type="match status" value="1"/>
</dbReference>
<dbReference type="Gene3D" id="3.30.70.920">
    <property type="match status" value="1"/>
</dbReference>
<keyword evidence="3" id="KW-0804">Transcription</keyword>
<dbReference type="GO" id="GO:0043565">
    <property type="term" value="F:sequence-specific DNA binding"/>
    <property type="evidence" value="ECO:0007669"/>
    <property type="project" value="InterPro"/>
</dbReference>
<dbReference type="InterPro" id="IPR011008">
    <property type="entry name" value="Dimeric_a/b-barrel"/>
</dbReference>
<dbReference type="GO" id="GO:0005829">
    <property type="term" value="C:cytosol"/>
    <property type="evidence" value="ECO:0007669"/>
    <property type="project" value="TreeGrafter"/>
</dbReference>
<feature type="compositionally biased region" description="Basic and acidic residues" evidence="4">
    <location>
        <begin position="1"/>
        <end position="14"/>
    </location>
</feature>
<dbReference type="EMBL" id="JACLAU010000001">
    <property type="protein sequence ID" value="MBC2650127.1"/>
    <property type="molecule type" value="Genomic_DNA"/>
</dbReference>
<dbReference type="Proteomes" id="UP000520156">
    <property type="component" value="Unassembled WGS sequence"/>
</dbReference>
<dbReference type="SMART" id="SM00344">
    <property type="entry name" value="HTH_ASNC"/>
    <property type="match status" value="1"/>
</dbReference>
<gene>
    <name evidence="6" type="ORF">H7F49_00245</name>
</gene>
<dbReference type="InterPro" id="IPR019888">
    <property type="entry name" value="Tscrpt_reg_AsnC-like"/>
</dbReference>
<protein>
    <submittedName>
        <fullName evidence="6">AsnC family transcriptional regulator</fullName>
    </submittedName>
</protein>
<evidence type="ECO:0000259" key="5">
    <source>
        <dbReference type="PROSITE" id="PS50956"/>
    </source>
</evidence>
<dbReference type="Pfam" id="PF13404">
    <property type="entry name" value="HTH_AsnC-type"/>
    <property type="match status" value="1"/>
</dbReference>
<keyword evidence="2" id="KW-0238">DNA-binding</keyword>
<keyword evidence="1" id="KW-0805">Transcription regulation</keyword>
<accession>A0A7X1F495</accession>
<dbReference type="RefSeq" id="WP_185681555.1">
    <property type="nucleotide sequence ID" value="NZ_JACLAU010000001.1"/>
</dbReference>
<dbReference type="InterPro" id="IPR036390">
    <property type="entry name" value="WH_DNA-bd_sf"/>
</dbReference>
<dbReference type="GO" id="GO:0043200">
    <property type="term" value="P:response to amino acid"/>
    <property type="evidence" value="ECO:0007669"/>
    <property type="project" value="TreeGrafter"/>
</dbReference>